<dbReference type="Gene3D" id="3.30.450.350">
    <property type="entry name" value="CHASE domain"/>
    <property type="match status" value="1"/>
</dbReference>
<dbReference type="EMBL" id="FXWV01000001">
    <property type="protein sequence ID" value="SMR69871.1"/>
    <property type="molecule type" value="Genomic_DNA"/>
</dbReference>
<dbReference type="SMART" id="SM00267">
    <property type="entry name" value="GGDEF"/>
    <property type="match status" value="1"/>
</dbReference>
<feature type="transmembrane region" description="Helical" evidence="6">
    <location>
        <begin position="128"/>
        <end position="152"/>
    </location>
</feature>
<dbReference type="InterPro" id="IPR035919">
    <property type="entry name" value="EAL_sf"/>
</dbReference>
<keyword evidence="11" id="KW-1185">Reference proteome</keyword>
<dbReference type="PANTHER" id="PTHR33121:SF79">
    <property type="entry name" value="CYCLIC DI-GMP PHOSPHODIESTERASE PDED-RELATED"/>
    <property type="match status" value="1"/>
</dbReference>
<dbReference type="Proteomes" id="UP001159257">
    <property type="component" value="Unassembled WGS sequence"/>
</dbReference>
<keyword evidence="2" id="KW-1003">Cell membrane</keyword>
<dbReference type="InterPro" id="IPR006189">
    <property type="entry name" value="CHASE_dom"/>
</dbReference>
<evidence type="ECO:0000259" key="9">
    <source>
        <dbReference type="PROSITE" id="PS50887"/>
    </source>
</evidence>
<dbReference type="PROSITE" id="PS50883">
    <property type="entry name" value="EAL"/>
    <property type="match status" value="1"/>
</dbReference>
<keyword evidence="3 6" id="KW-0812">Transmembrane</keyword>
<dbReference type="InterPro" id="IPR000160">
    <property type="entry name" value="GGDEF_dom"/>
</dbReference>
<feature type="transmembrane region" description="Helical" evidence="6">
    <location>
        <begin position="61"/>
        <end position="80"/>
    </location>
</feature>
<comment type="subcellular location">
    <subcellularLocation>
        <location evidence="1">Cell membrane</location>
        <topology evidence="1">Multi-pass membrane protein</topology>
    </subcellularLocation>
</comment>
<protein>
    <submittedName>
        <fullName evidence="10">Diguanylate cyclase (GGDEF) domain-containing protein</fullName>
    </submittedName>
</protein>
<evidence type="ECO:0000256" key="3">
    <source>
        <dbReference type="ARBA" id="ARBA00022692"/>
    </source>
</evidence>
<name>A0ABY1RWQ7_9GAMM</name>
<evidence type="ECO:0000259" key="8">
    <source>
        <dbReference type="PROSITE" id="PS50883"/>
    </source>
</evidence>
<feature type="transmembrane region" description="Helical" evidence="6">
    <location>
        <begin position="197"/>
        <end position="218"/>
    </location>
</feature>
<evidence type="ECO:0000259" key="7">
    <source>
        <dbReference type="PROSITE" id="PS50839"/>
    </source>
</evidence>
<evidence type="ECO:0000256" key="1">
    <source>
        <dbReference type="ARBA" id="ARBA00004651"/>
    </source>
</evidence>
<evidence type="ECO:0000256" key="4">
    <source>
        <dbReference type="ARBA" id="ARBA00022989"/>
    </source>
</evidence>
<evidence type="ECO:0000256" key="5">
    <source>
        <dbReference type="ARBA" id="ARBA00023136"/>
    </source>
</evidence>
<reference evidence="10 11" key="1">
    <citation type="submission" date="2017-05" db="EMBL/GenBank/DDBJ databases">
        <authorList>
            <person name="Varghese N."/>
            <person name="Submissions S."/>
        </authorList>
    </citation>
    <scope>NUCLEOTIDE SEQUENCE [LARGE SCALE GENOMIC DNA]</scope>
    <source>
        <strain evidence="10 11">CGMCC 1.7287</strain>
    </source>
</reference>
<dbReference type="Pfam" id="PF00990">
    <property type="entry name" value="GGDEF"/>
    <property type="match status" value="1"/>
</dbReference>
<feature type="transmembrane region" description="Helical" evidence="6">
    <location>
        <begin position="38"/>
        <end position="54"/>
    </location>
</feature>
<feature type="transmembrane region" description="Helical" evidence="6">
    <location>
        <begin position="86"/>
        <end position="108"/>
    </location>
</feature>
<organism evidence="10 11">
    <name type="scientific">Marinobacterium sediminicola</name>
    <dbReference type="NCBI Taxonomy" id="518898"/>
    <lineage>
        <taxon>Bacteria</taxon>
        <taxon>Pseudomonadati</taxon>
        <taxon>Pseudomonadota</taxon>
        <taxon>Gammaproteobacteria</taxon>
        <taxon>Oceanospirillales</taxon>
        <taxon>Oceanospirillaceae</taxon>
        <taxon>Marinobacterium</taxon>
    </lineage>
</organism>
<evidence type="ECO:0000256" key="6">
    <source>
        <dbReference type="SAM" id="Phobius"/>
    </source>
</evidence>
<dbReference type="PROSITE" id="PS50887">
    <property type="entry name" value="GGDEF"/>
    <property type="match status" value="1"/>
</dbReference>
<dbReference type="InterPro" id="IPR029787">
    <property type="entry name" value="Nucleotide_cyclase"/>
</dbReference>
<feature type="domain" description="GGDEF" evidence="9">
    <location>
        <begin position="557"/>
        <end position="688"/>
    </location>
</feature>
<keyword evidence="4 6" id="KW-1133">Transmembrane helix</keyword>
<comment type="caution">
    <text evidence="10">The sequence shown here is derived from an EMBL/GenBank/DDBJ whole genome shotgun (WGS) entry which is preliminary data.</text>
</comment>
<dbReference type="NCBIfam" id="TIGR00254">
    <property type="entry name" value="GGDEF"/>
    <property type="match status" value="1"/>
</dbReference>
<dbReference type="InterPro" id="IPR001633">
    <property type="entry name" value="EAL_dom"/>
</dbReference>
<evidence type="ECO:0000313" key="10">
    <source>
        <dbReference type="EMBL" id="SMR69871.1"/>
    </source>
</evidence>
<evidence type="ECO:0000313" key="11">
    <source>
        <dbReference type="Proteomes" id="UP001159257"/>
    </source>
</evidence>
<dbReference type="Pfam" id="PF00563">
    <property type="entry name" value="EAL"/>
    <property type="match status" value="1"/>
</dbReference>
<evidence type="ECO:0000256" key="2">
    <source>
        <dbReference type="ARBA" id="ARBA00022475"/>
    </source>
</evidence>
<dbReference type="InterPro" id="IPR007895">
    <property type="entry name" value="MASE1"/>
</dbReference>
<dbReference type="RefSeq" id="WP_239041854.1">
    <property type="nucleotide sequence ID" value="NZ_BAAAEY010000002.1"/>
</dbReference>
<proteinExistence type="predicted"/>
<dbReference type="PANTHER" id="PTHR33121">
    <property type="entry name" value="CYCLIC DI-GMP PHOSPHODIESTERASE PDEF"/>
    <property type="match status" value="1"/>
</dbReference>
<dbReference type="CDD" id="cd01949">
    <property type="entry name" value="GGDEF"/>
    <property type="match status" value="1"/>
</dbReference>
<feature type="domain" description="EAL" evidence="8">
    <location>
        <begin position="697"/>
        <end position="951"/>
    </location>
</feature>
<dbReference type="InterPro" id="IPR042240">
    <property type="entry name" value="CHASE_sf"/>
</dbReference>
<accession>A0ABY1RWQ7</accession>
<feature type="transmembrane region" description="Helical" evidence="6">
    <location>
        <begin position="7"/>
        <end position="32"/>
    </location>
</feature>
<dbReference type="Gene3D" id="3.20.20.450">
    <property type="entry name" value="EAL domain"/>
    <property type="match status" value="1"/>
</dbReference>
<dbReference type="Pfam" id="PF03924">
    <property type="entry name" value="CHASE"/>
    <property type="match status" value="1"/>
</dbReference>
<dbReference type="InterPro" id="IPR050706">
    <property type="entry name" value="Cyclic-di-GMP_PDE-like"/>
</dbReference>
<dbReference type="SUPFAM" id="SSF55073">
    <property type="entry name" value="Nucleotide cyclase"/>
    <property type="match status" value="1"/>
</dbReference>
<dbReference type="Gene3D" id="3.30.70.270">
    <property type="match status" value="1"/>
</dbReference>
<dbReference type="SMART" id="SM00052">
    <property type="entry name" value="EAL"/>
    <property type="match status" value="1"/>
</dbReference>
<sequence length="954" mass="107016">MKTSAPLPLFGTIGANLLLALGYMLLGLLFLPTGLHEQIVPLWLPAGLGLAAVLRGGFRFLPGIGLGSLLINLVIPALNYPLAAHHFWSALMIATGATLQTALGCWLLQRYGADPTRPHRDQWMLRYVLFSGLLVCLLNASIGTFAVTFFNQSGGSQGVLLDMATWWLGDSFGVILGTPLFLSFTGAFRGTGQKRNWILPLRLSSTLFAIVLINQYYLSHLSGLLKQSFEQDVQLVDARIQMIIQQNLRDLSRLAQELNKETQVSRDDFHALVAPLLENNPALRAYSWDPLVLRSDRDAFEQWTREQLQWPEYSIYGESPETERVLIPVQFVEPMDANMAALGFNLYSLEDRRRWVWLAQTRGEAVATEVLHLTQAPDEPGMLILQPVYRLVGEGLMQSQRQLQGFVVGVFTIHRMLEAVLIGNSVQNIELRVSEAGQPPFYSTTTEDITHQQDLHQVFEIQLAQQVWRVEALAGPDYLAAHPISQAQYLQVLLVGIGCLGSLLVLSMHNREQQLEARVQQQTDDLAWQARHDDLTRLQNRKGLHETLTQLLSGSDAHFALLFIDLDRFKHVNDSLGHQVGDALLQTVAGALSQQMPDDLKLFRMGGDEFILLVPGGQKRAEAEAKGVLAVLENSFPVAGHRLQLTASIGISLYPDHGDNANNLIKHADTAMYRAKGRGKNRYELYSADLTTDALNYFSLEQDLRLGLHKQELVIHYQPQYQLSDRSLCGYEALVRWQHPEQGLLGPDRFIPLAEETQLIVPLGWQVIELVCRQLAQWRKEGVNTPLVAINISPQQLLQADFIQRLNQIVAEHELDRHLLELEITESMIMQDPDFVIRQLQRLRLSGYHLALDDFGTGYSSLDRIKYLPLNRIKIDKSFTRDIGRNPKDEAVVLSTIALGHSLGIEVLAEGVETAEQSAFLQKHDCDSVQGYLFGRPQPVEELSVKPSVMSVNE</sequence>
<gene>
    <name evidence="10" type="ORF">SAMN04487964_101389</name>
</gene>
<dbReference type="Pfam" id="PF05231">
    <property type="entry name" value="MASE1"/>
    <property type="match status" value="1"/>
</dbReference>
<feature type="transmembrane region" description="Helical" evidence="6">
    <location>
        <begin position="164"/>
        <end position="185"/>
    </location>
</feature>
<dbReference type="CDD" id="cd01948">
    <property type="entry name" value="EAL"/>
    <property type="match status" value="1"/>
</dbReference>
<dbReference type="InterPro" id="IPR043128">
    <property type="entry name" value="Rev_trsase/Diguanyl_cyclase"/>
</dbReference>
<feature type="domain" description="CHASE" evidence="7">
    <location>
        <begin position="260"/>
        <end position="471"/>
    </location>
</feature>
<keyword evidence="5 6" id="KW-0472">Membrane</keyword>
<dbReference type="SUPFAM" id="SSF141868">
    <property type="entry name" value="EAL domain-like"/>
    <property type="match status" value="1"/>
</dbReference>
<dbReference type="SMART" id="SM01079">
    <property type="entry name" value="CHASE"/>
    <property type="match status" value="1"/>
</dbReference>
<dbReference type="PROSITE" id="PS50839">
    <property type="entry name" value="CHASE"/>
    <property type="match status" value="1"/>
</dbReference>